<dbReference type="EMBL" id="BGZK01000151">
    <property type="protein sequence ID" value="GBP23539.1"/>
    <property type="molecule type" value="Genomic_DNA"/>
</dbReference>
<protein>
    <recommendedName>
        <fullName evidence="3">Mariner Mos1 transposase</fullName>
    </recommendedName>
</protein>
<evidence type="ECO:0008006" key="3">
    <source>
        <dbReference type="Google" id="ProtNLM"/>
    </source>
</evidence>
<dbReference type="AlphaFoldDB" id="A0A4C1UB37"/>
<dbReference type="PANTHER" id="PTHR46060">
    <property type="entry name" value="MARINER MOS1 TRANSPOSASE-LIKE PROTEIN"/>
    <property type="match status" value="1"/>
</dbReference>
<dbReference type="OrthoDB" id="10042427at2759"/>
<evidence type="ECO:0000313" key="1">
    <source>
        <dbReference type="EMBL" id="GBP23539.1"/>
    </source>
</evidence>
<reference evidence="1 2" key="1">
    <citation type="journal article" date="2019" name="Commun. Biol.">
        <title>The bagworm genome reveals a unique fibroin gene that provides high tensile strength.</title>
        <authorList>
            <person name="Kono N."/>
            <person name="Nakamura H."/>
            <person name="Ohtoshi R."/>
            <person name="Tomita M."/>
            <person name="Numata K."/>
            <person name="Arakawa K."/>
        </authorList>
    </citation>
    <scope>NUCLEOTIDE SEQUENCE [LARGE SCALE GENOMIC DNA]</scope>
</reference>
<comment type="caution">
    <text evidence="1">The sequence shown here is derived from an EMBL/GenBank/DDBJ whole genome shotgun (WGS) entry which is preliminary data.</text>
</comment>
<dbReference type="Gene3D" id="3.30.420.10">
    <property type="entry name" value="Ribonuclease H-like superfamily/Ribonuclease H"/>
    <property type="match status" value="1"/>
</dbReference>
<evidence type="ECO:0000313" key="2">
    <source>
        <dbReference type="Proteomes" id="UP000299102"/>
    </source>
</evidence>
<keyword evidence="2" id="KW-1185">Reference proteome</keyword>
<dbReference type="InterPro" id="IPR052709">
    <property type="entry name" value="Transposase-MT_Hybrid"/>
</dbReference>
<name>A0A4C1UB37_EUMVA</name>
<dbReference type="InterPro" id="IPR036397">
    <property type="entry name" value="RNaseH_sf"/>
</dbReference>
<sequence length="109" mass="12499">MENSKYKSLSFELKTLRVGDESWIYAYNPETKQQSTVWVFQDELNPTKVIRDKSTLKPAFLIESTGHPPYSPDLAPNDLYLLPGVKNKLRGQRLSSLEKAVDAFKMHVL</sequence>
<dbReference type="PANTHER" id="PTHR46060:SF1">
    <property type="entry name" value="MARINER MOS1 TRANSPOSASE-LIKE PROTEIN"/>
    <property type="match status" value="1"/>
</dbReference>
<gene>
    <name evidence="1" type="ORF">EVAR_12821_1</name>
</gene>
<dbReference type="Proteomes" id="UP000299102">
    <property type="component" value="Unassembled WGS sequence"/>
</dbReference>
<accession>A0A4C1UB37</accession>
<organism evidence="1 2">
    <name type="scientific">Eumeta variegata</name>
    <name type="common">Bagworm moth</name>
    <name type="synonym">Eumeta japonica</name>
    <dbReference type="NCBI Taxonomy" id="151549"/>
    <lineage>
        <taxon>Eukaryota</taxon>
        <taxon>Metazoa</taxon>
        <taxon>Ecdysozoa</taxon>
        <taxon>Arthropoda</taxon>
        <taxon>Hexapoda</taxon>
        <taxon>Insecta</taxon>
        <taxon>Pterygota</taxon>
        <taxon>Neoptera</taxon>
        <taxon>Endopterygota</taxon>
        <taxon>Lepidoptera</taxon>
        <taxon>Glossata</taxon>
        <taxon>Ditrysia</taxon>
        <taxon>Tineoidea</taxon>
        <taxon>Psychidae</taxon>
        <taxon>Oiketicinae</taxon>
        <taxon>Eumeta</taxon>
    </lineage>
</organism>
<proteinExistence type="predicted"/>
<dbReference type="GO" id="GO:0003676">
    <property type="term" value="F:nucleic acid binding"/>
    <property type="evidence" value="ECO:0007669"/>
    <property type="project" value="InterPro"/>
</dbReference>